<protein>
    <submittedName>
        <fullName evidence="1">Uncharacterized protein</fullName>
    </submittedName>
</protein>
<name>A0A699ZDB3_HAELA</name>
<organism evidence="1 2">
    <name type="scientific">Haematococcus lacustris</name>
    <name type="common">Green alga</name>
    <name type="synonym">Haematococcus pluvialis</name>
    <dbReference type="NCBI Taxonomy" id="44745"/>
    <lineage>
        <taxon>Eukaryota</taxon>
        <taxon>Viridiplantae</taxon>
        <taxon>Chlorophyta</taxon>
        <taxon>core chlorophytes</taxon>
        <taxon>Chlorophyceae</taxon>
        <taxon>CS clade</taxon>
        <taxon>Chlamydomonadales</taxon>
        <taxon>Haematococcaceae</taxon>
        <taxon>Haematococcus</taxon>
    </lineage>
</organism>
<dbReference type="AlphaFoldDB" id="A0A699ZDB3"/>
<dbReference type="Proteomes" id="UP000485058">
    <property type="component" value="Unassembled WGS sequence"/>
</dbReference>
<keyword evidence="2" id="KW-1185">Reference proteome</keyword>
<sequence>RIGESKQRPLELCRWDDLEALPPIGKEYHQRYKLVNDRLPKVPSGHGGLAPERAIEVGFAVIKGATEDATT</sequence>
<dbReference type="EMBL" id="BLLF01001678">
    <property type="protein sequence ID" value="GFH20677.1"/>
    <property type="molecule type" value="Genomic_DNA"/>
</dbReference>
<gene>
    <name evidence="1" type="ORF">HaLaN_17837</name>
</gene>
<accession>A0A699ZDB3</accession>
<comment type="caution">
    <text evidence="1">The sequence shown here is derived from an EMBL/GenBank/DDBJ whole genome shotgun (WGS) entry which is preliminary data.</text>
</comment>
<proteinExistence type="predicted"/>
<feature type="non-terminal residue" evidence="1">
    <location>
        <position position="71"/>
    </location>
</feature>
<evidence type="ECO:0000313" key="1">
    <source>
        <dbReference type="EMBL" id="GFH20677.1"/>
    </source>
</evidence>
<evidence type="ECO:0000313" key="2">
    <source>
        <dbReference type="Proteomes" id="UP000485058"/>
    </source>
</evidence>
<reference evidence="1 2" key="1">
    <citation type="submission" date="2020-02" db="EMBL/GenBank/DDBJ databases">
        <title>Draft genome sequence of Haematococcus lacustris strain NIES-144.</title>
        <authorList>
            <person name="Morimoto D."/>
            <person name="Nakagawa S."/>
            <person name="Yoshida T."/>
            <person name="Sawayama S."/>
        </authorList>
    </citation>
    <scope>NUCLEOTIDE SEQUENCE [LARGE SCALE GENOMIC DNA]</scope>
    <source>
        <strain evidence="1 2">NIES-144</strain>
    </source>
</reference>
<feature type="non-terminal residue" evidence="1">
    <location>
        <position position="1"/>
    </location>
</feature>